<evidence type="ECO:0000313" key="1">
    <source>
        <dbReference type="EMBL" id="TQF07609.1"/>
    </source>
</evidence>
<protein>
    <submittedName>
        <fullName evidence="1">Uncharacterized protein</fullName>
    </submittedName>
</protein>
<dbReference type="EMBL" id="VIGB01000003">
    <property type="protein sequence ID" value="TQF07609.1"/>
    <property type="molecule type" value="Genomic_DNA"/>
</dbReference>
<dbReference type="AlphaFoldDB" id="A0A540WF10"/>
<dbReference type="Proteomes" id="UP000319103">
    <property type="component" value="Unassembled WGS sequence"/>
</dbReference>
<evidence type="ECO:0000313" key="2">
    <source>
        <dbReference type="Proteomes" id="UP000319103"/>
    </source>
</evidence>
<proteinExistence type="predicted"/>
<organism evidence="1 2">
    <name type="scientific">Kitasatospora acidiphila</name>
    <dbReference type="NCBI Taxonomy" id="2567942"/>
    <lineage>
        <taxon>Bacteria</taxon>
        <taxon>Bacillati</taxon>
        <taxon>Actinomycetota</taxon>
        <taxon>Actinomycetes</taxon>
        <taxon>Kitasatosporales</taxon>
        <taxon>Streptomycetaceae</taxon>
        <taxon>Kitasatospora</taxon>
    </lineage>
</organism>
<accession>A0A540WF10</accession>
<name>A0A540WF10_9ACTN</name>
<dbReference type="OrthoDB" id="4350535at2"/>
<gene>
    <name evidence="1" type="ORF">E6W39_27530</name>
</gene>
<sequence length="108" mass="11173">MRCDTVTVPLRHGLETVDILRLRRACGSVVQGPAGAVAFLVPAGTADRWQLSGTSCTPGAAPLPATDPRWLVPPAGSELTPSLTDPWVLRAALCEAARTLTAGGLGPF</sequence>
<reference evidence="1 2" key="1">
    <citation type="submission" date="2019-06" db="EMBL/GenBank/DDBJ databases">
        <title>Description of Kitasatospora acidophila sp. nov. isolated from pine grove soil, and reclassification of Streptomyces novaecaesareae to Kitasatospora novaeceasareae comb. nov.</title>
        <authorList>
            <person name="Kim M.J."/>
        </authorList>
    </citation>
    <scope>NUCLEOTIDE SEQUENCE [LARGE SCALE GENOMIC DNA]</scope>
    <source>
        <strain evidence="1 2">MMS16-CNU292</strain>
    </source>
</reference>
<keyword evidence="2" id="KW-1185">Reference proteome</keyword>
<comment type="caution">
    <text evidence="1">The sequence shown here is derived from an EMBL/GenBank/DDBJ whole genome shotgun (WGS) entry which is preliminary data.</text>
</comment>